<organism evidence="1 2">
    <name type="scientific">Caldimonas brevitalea</name>
    <dbReference type="NCBI Taxonomy" id="413882"/>
    <lineage>
        <taxon>Bacteria</taxon>
        <taxon>Pseudomonadati</taxon>
        <taxon>Pseudomonadota</taxon>
        <taxon>Betaproteobacteria</taxon>
        <taxon>Burkholderiales</taxon>
        <taxon>Sphaerotilaceae</taxon>
        <taxon>Caldimonas</taxon>
    </lineage>
</organism>
<accession>A0A0G3BPN8</accession>
<dbReference type="AlphaFoldDB" id="A0A0G3BPN8"/>
<gene>
    <name evidence="1" type="ORF">AAW51_2615</name>
</gene>
<sequence>MQRQDVVPAVQGGMLYRHARGVVCHAFRADCLRDAAGPAFGPRA</sequence>
<keyword evidence="2" id="KW-1185">Reference proteome</keyword>
<evidence type="ECO:0000313" key="2">
    <source>
        <dbReference type="Proteomes" id="UP000035352"/>
    </source>
</evidence>
<dbReference type="EMBL" id="CP011371">
    <property type="protein sequence ID" value="AKJ29306.1"/>
    <property type="molecule type" value="Genomic_DNA"/>
</dbReference>
<dbReference type="Proteomes" id="UP000035352">
    <property type="component" value="Chromosome"/>
</dbReference>
<dbReference type="STRING" id="413882.AAW51_2615"/>
<reference evidence="1 2" key="1">
    <citation type="submission" date="2015-05" db="EMBL/GenBank/DDBJ databases">
        <authorList>
            <person name="Tang B."/>
            <person name="Yu Y."/>
        </authorList>
    </citation>
    <scope>NUCLEOTIDE SEQUENCE [LARGE SCALE GENOMIC DNA]</scope>
    <source>
        <strain evidence="1 2">DSM 7029</strain>
    </source>
</reference>
<protein>
    <submittedName>
        <fullName evidence="1">Uncharacterized protein</fullName>
    </submittedName>
</protein>
<dbReference type="KEGG" id="pbh:AAW51_2615"/>
<name>A0A0G3BPN8_9BURK</name>
<proteinExistence type="predicted"/>
<evidence type="ECO:0000313" key="1">
    <source>
        <dbReference type="EMBL" id="AKJ29306.1"/>
    </source>
</evidence>